<comment type="caution">
    <text evidence="3">The sequence shown here is derived from an EMBL/GenBank/DDBJ whole genome shotgun (WGS) entry which is preliminary data.</text>
</comment>
<dbReference type="EMBL" id="MTSE01000003">
    <property type="protein sequence ID" value="OUJ74885.1"/>
    <property type="molecule type" value="Genomic_DNA"/>
</dbReference>
<dbReference type="Proteomes" id="UP000194873">
    <property type="component" value="Unassembled WGS sequence"/>
</dbReference>
<evidence type="ECO:0000313" key="3">
    <source>
        <dbReference type="EMBL" id="OUJ74885.1"/>
    </source>
</evidence>
<sequence length="203" mass="22929">MIESLKALDRWLLVAANNHHSPLLDKWMVFFSERFVWFPAYFVILIVLSYFYRQRALLLLPLLGVSVGLADAISSRFFKPYFARLRPCHDPMLSASLNLANGCGGQFGFLSSHAANSFALVVFLWLVLPRRYWVANVLLLVWAILVSYSRMYLAAHYPSDVLAGATLGSLLAWFSATLYRLGAARWWPNLVESTHGKNLGSIS</sequence>
<name>A0A243WI34_9BACT</name>
<protein>
    <recommendedName>
        <fullName evidence="2">Phosphatidic acid phosphatase type 2/haloperoxidase domain-containing protein</fullName>
    </recommendedName>
</protein>
<dbReference type="AlphaFoldDB" id="A0A243WI34"/>
<reference evidence="3 4" key="1">
    <citation type="submission" date="2017-01" db="EMBL/GenBank/DDBJ databases">
        <title>A new Hymenobacter.</title>
        <authorList>
            <person name="Liang Y."/>
            <person name="Feng F."/>
        </authorList>
    </citation>
    <scope>NUCLEOTIDE SEQUENCE [LARGE SCALE GENOMIC DNA]</scope>
    <source>
        <strain evidence="3">MIMBbqt21</strain>
    </source>
</reference>
<feature type="domain" description="Phosphatidic acid phosphatase type 2/haloperoxidase" evidence="2">
    <location>
        <begin position="57"/>
        <end position="176"/>
    </location>
</feature>
<feature type="transmembrane region" description="Helical" evidence="1">
    <location>
        <begin position="132"/>
        <end position="149"/>
    </location>
</feature>
<accession>A0A243WI34</accession>
<feature type="transmembrane region" description="Helical" evidence="1">
    <location>
        <begin position="161"/>
        <end position="181"/>
    </location>
</feature>
<dbReference type="InterPro" id="IPR000326">
    <property type="entry name" value="PAP2/HPO"/>
</dbReference>
<proteinExistence type="predicted"/>
<dbReference type="SMART" id="SM00014">
    <property type="entry name" value="acidPPc"/>
    <property type="match status" value="1"/>
</dbReference>
<dbReference type="OrthoDB" id="9789113at2"/>
<organism evidence="3 4">
    <name type="scientific">Hymenobacter crusticola</name>
    <dbReference type="NCBI Taxonomy" id="1770526"/>
    <lineage>
        <taxon>Bacteria</taxon>
        <taxon>Pseudomonadati</taxon>
        <taxon>Bacteroidota</taxon>
        <taxon>Cytophagia</taxon>
        <taxon>Cytophagales</taxon>
        <taxon>Hymenobacteraceae</taxon>
        <taxon>Hymenobacter</taxon>
    </lineage>
</organism>
<dbReference type="SUPFAM" id="SSF48317">
    <property type="entry name" value="Acid phosphatase/Vanadium-dependent haloperoxidase"/>
    <property type="match status" value="1"/>
</dbReference>
<dbReference type="PANTHER" id="PTHR14969">
    <property type="entry name" value="SPHINGOSINE-1-PHOSPHATE PHOSPHOHYDROLASE"/>
    <property type="match status" value="1"/>
</dbReference>
<dbReference type="Pfam" id="PF01569">
    <property type="entry name" value="PAP2"/>
    <property type="match status" value="1"/>
</dbReference>
<dbReference type="RefSeq" id="WP_086593696.1">
    <property type="nucleotide sequence ID" value="NZ_MTSE01000003.1"/>
</dbReference>
<feature type="transmembrane region" description="Helical" evidence="1">
    <location>
        <begin position="35"/>
        <end position="52"/>
    </location>
</feature>
<dbReference type="InterPro" id="IPR036938">
    <property type="entry name" value="PAP2/HPO_sf"/>
</dbReference>
<evidence type="ECO:0000256" key="1">
    <source>
        <dbReference type="SAM" id="Phobius"/>
    </source>
</evidence>
<feature type="transmembrane region" description="Helical" evidence="1">
    <location>
        <begin position="99"/>
        <end position="126"/>
    </location>
</feature>
<keyword evidence="1" id="KW-0812">Transmembrane</keyword>
<keyword evidence="4" id="KW-1185">Reference proteome</keyword>
<evidence type="ECO:0000259" key="2">
    <source>
        <dbReference type="SMART" id="SM00014"/>
    </source>
</evidence>
<dbReference type="PANTHER" id="PTHR14969:SF13">
    <property type="entry name" value="AT30094P"/>
    <property type="match status" value="1"/>
</dbReference>
<keyword evidence="1" id="KW-1133">Transmembrane helix</keyword>
<evidence type="ECO:0000313" key="4">
    <source>
        <dbReference type="Proteomes" id="UP000194873"/>
    </source>
</evidence>
<gene>
    <name evidence="3" type="ORF">BXP70_09060</name>
</gene>
<keyword evidence="1" id="KW-0472">Membrane</keyword>
<feature type="transmembrane region" description="Helical" evidence="1">
    <location>
        <begin position="58"/>
        <end position="78"/>
    </location>
</feature>
<dbReference type="Gene3D" id="1.20.144.10">
    <property type="entry name" value="Phosphatidic acid phosphatase type 2/haloperoxidase"/>
    <property type="match status" value="1"/>
</dbReference>